<gene>
    <name evidence="2" type="ORF">SAMN05216276_108323</name>
</gene>
<dbReference type="InterPro" id="IPR036388">
    <property type="entry name" value="WH-like_DNA-bd_sf"/>
</dbReference>
<sequence length="71" mass="7478">MGSAAIRASRSVIDQAVGIVMTQQPCPAPEAFALLGRASQNRGIKLHDLVVEIVTTVGGQLPRSSAFEPFD</sequence>
<dbReference type="Pfam" id="PF03861">
    <property type="entry name" value="ANTAR"/>
    <property type="match status" value="1"/>
</dbReference>
<dbReference type="RefSeq" id="WP_143653600.1">
    <property type="nucleotide sequence ID" value="NZ_FZOD01000083.1"/>
</dbReference>
<proteinExistence type="predicted"/>
<dbReference type="InterPro" id="IPR005561">
    <property type="entry name" value="ANTAR"/>
</dbReference>
<dbReference type="OrthoDB" id="4629915at2"/>
<accession>A0A239P3Y6</accession>
<feature type="domain" description="ANTAR" evidence="1">
    <location>
        <begin position="1"/>
        <end position="54"/>
    </location>
</feature>
<protein>
    <submittedName>
        <fullName evidence="2">ANTAR domain-containing protein</fullName>
    </submittedName>
</protein>
<reference evidence="2 3" key="1">
    <citation type="submission" date="2017-06" db="EMBL/GenBank/DDBJ databases">
        <authorList>
            <person name="Kim H.J."/>
            <person name="Triplett B.A."/>
        </authorList>
    </citation>
    <scope>NUCLEOTIDE SEQUENCE [LARGE SCALE GENOMIC DNA]</scope>
    <source>
        <strain evidence="2 3">CGMCC 4.2132</strain>
    </source>
</reference>
<dbReference type="Gene3D" id="1.10.10.10">
    <property type="entry name" value="Winged helix-like DNA-binding domain superfamily/Winged helix DNA-binding domain"/>
    <property type="match status" value="1"/>
</dbReference>
<evidence type="ECO:0000313" key="3">
    <source>
        <dbReference type="Proteomes" id="UP000198282"/>
    </source>
</evidence>
<dbReference type="EMBL" id="FZOD01000083">
    <property type="protein sequence ID" value="SNT61364.1"/>
    <property type="molecule type" value="Genomic_DNA"/>
</dbReference>
<evidence type="ECO:0000313" key="2">
    <source>
        <dbReference type="EMBL" id="SNT61364.1"/>
    </source>
</evidence>
<keyword evidence="3" id="KW-1185">Reference proteome</keyword>
<dbReference type="PROSITE" id="PS50921">
    <property type="entry name" value="ANTAR"/>
    <property type="match status" value="1"/>
</dbReference>
<organism evidence="2 3">
    <name type="scientific">Streptosporangium subroseum</name>
    <dbReference type="NCBI Taxonomy" id="106412"/>
    <lineage>
        <taxon>Bacteria</taxon>
        <taxon>Bacillati</taxon>
        <taxon>Actinomycetota</taxon>
        <taxon>Actinomycetes</taxon>
        <taxon>Streptosporangiales</taxon>
        <taxon>Streptosporangiaceae</taxon>
        <taxon>Streptosporangium</taxon>
    </lineage>
</organism>
<dbReference type="GO" id="GO:0003723">
    <property type="term" value="F:RNA binding"/>
    <property type="evidence" value="ECO:0007669"/>
    <property type="project" value="InterPro"/>
</dbReference>
<dbReference type="Proteomes" id="UP000198282">
    <property type="component" value="Unassembled WGS sequence"/>
</dbReference>
<evidence type="ECO:0000259" key="1">
    <source>
        <dbReference type="PROSITE" id="PS50921"/>
    </source>
</evidence>
<dbReference type="AlphaFoldDB" id="A0A239P3Y6"/>
<dbReference type="SMART" id="SM01012">
    <property type="entry name" value="ANTAR"/>
    <property type="match status" value="1"/>
</dbReference>
<name>A0A239P3Y6_9ACTN</name>